<dbReference type="EMBL" id="JACVHF010000002">
    <property type="protein sequence ID" value="MBC9783597.1"/>
    <property type="molecule type" value="Genomic_DNA"/>
</dbReference>
<reference evidence="9 10" key="1">
    <citation type="submission" date="2020-07" db="EMBL/GenBank/DDBJ databases">
        <title>Draft whole-genome sequence of Heliobacterium chlorum DSM 3682, type strain.</title>
        <authorList>
            <person name="Kyndt J.A."/>
            <person name="Meyer T.E."/>
            <person name="Imhoff J.F."/>
        </authorList>
    </citation>
    <scope>NUCLEOTIDE SEQUENCE [LARGE SCALE GENOMIC DNA]</scope>
    <source>
        <strain evidence="9 10">DSM 3682</strain>
    </source>
</reference>
<dbReference type="InterPro" id="IPR004358">
    <property type="entry name" value="Sig_transdc_His_kin-like_C"/>
</dbReference>
<dbReference type="SMART" id="SM00387">
    <property type="entry name" value="HATPase_c"/>
    <property type="match status" value="1"/>
</dbReference>
<feature type="domain" description="Histidine kinase" evidence="8">
    <location>
        <begin position="420"/>
        <end position="636"/>
    </location>
</feature>
<proteinExistence type="predicted"/>
<dbReference type="PANTHER" id="PTHR43711:SF1">
    <property type="entry name" value="HISTIDINE KINASE 1"/>
    <property type="match status" value="1"/>
</dbReference>
<dbReference type="InterPro" id="IPR036097">
    <property type="entry name" value="HisK_dim/P_sf"/>
</dbReference>
<protein>
    <recommendedName>
        <fullName evidence="2">histidine kinase</fullName>
        <ecNumber evidence="2">2.7.13.3</ecNumber>
    </recommendedName>
</protein>
<keyword evidence="7" id="KW-1133">Transmembrane helix</keyword>
<evidence type="ECO:0000313" key="9">
    <source>
        <dbReference type="EMBL" id="MBC9783597.1"/>
    </source>
</evidence>
<dbReference type="Gene3D" id="3.30.565.10">
    <property type="entry name" value="Histidine kinase-like ATPase, C-terminal domain"/>
    <property type="match status" value="1"/>
</dbReference>
<evidence type="ECO:0000256" key="7">
    <source>
        <dbReference type="SAM" id="Phobius"/>
    </source>
</evidence>
<dbReference type="PROSITE" id="PS50109">
    <property type="entry name" value="HIS_KIN"/>
    <property type="match status" value="1"/>
</dbReference>
<comment type="catalytic activity">
    <reaction evidence="1">
        <text>ATP + protein L-histidine = ADP + protein N-phospho-L-histidine.</text>
        <dbReference type="EC" id="2.7.13.3"/>
    </reaction>
</comment>
<evidence type="ECO:0000313" key="10">
    <source>
        <dbReference type="Proteomes" id="UP000617402"/>
    </source>
</evidence>
<dbReference type="InterPro" id="IPR003661">
    <property type="entry name" value="HisK_dim/P_dom"/>
</dbReference>
<dbReference type="Gene3D" id="3.30.450.20">
    <property type="entry name" value="PAS domain"/>
    <property type="match status" value="1"/>
</dbReference>
<organism evidence="9 10">
    <name type="scientific">Heliobacterium chlorum</name>
    <dbReference type="NCBI Taxonomy" id="2698"/>
    <lineage>
        <taxon>Bacteria</taxon>
        <taxon>Bacillati</taxon>
        <taxon>Bacillota</taxon>
        <taxon>Clostridia</taxon>
        <taxon>Eubacteriales</taxon>
        <taxon>Heliobacteriaceae</taxon>
        <taxon>Heliobacterium</taxon>
    </lineage>
</organism>
<dbReference type="RefSeq" id="WP_188038748.1">
    <property type="nucleotide sequence ID" value="NZ_JACVHF010000002.1"/>
</dbReference>
<keyword evidence="10" id="KW-1185">Reference proteome</keyword>
<keyword evidence="5" id="KW-0418">Kinase</keyword>
<feature type="transmembrane region" description="Helical" evidence="7">
    <location>
        <begin position="221"/>
        <end position="241"/>
    </location>
</feature>
<dbReference type="PRINTS" id="PR00344">
    <property type="entry name" value="BCTRLSENSOR"/>
</dbReference>
<keyword evidence="6" id="KW-0902">Two-component regulatory system</keyword>
<dbReference type="SUPFAM" id="SSF55785">
    <property type="entry name" value="PYP-like sensor domain (PAS domain)"/>
    <property type="match status" value="1"/>
</dbReference>
<dbReference type="CDD" id="cd00075">
    <property type="entry name" value="HATPase"/>
    <property type="match status" value="1"/>
</dbReference>
<evidence type="ECO:0000256" key="5">
    <source>
        <dbReference type="ARBA" id="ARBA00022777"/>
    </source>
</evidence>
<accession>A0ABR7T089</accession>
<keyword evidence="4" id="KW-0808">Transferase</keyword>
<dbReference type="InterPro" id="IPR005467">
    <property type="entry name" value="His_kinase_dom"/>
</dbReference>
<dbReference type="CDD" id="cd00082">
    <property type="entry name" value="HisKA"/>
    <property type="match status" value="1"/>
</dbReference>
<gene>
    <name evidence="9" type="ORF">H1S01_03595</name>
</gene>
<evidence type="ECO:0000256" key="4">
    <source>
        <dbReference type="ARBA" id="ARBA00022679"/>
    </source>
</evidence>
<evidence type="ECO:0000256" key="1">
    <source>
        <dbReference type="ARBA" id="ARBA00000085"/>
    </source>
</evidence>
<feature type="transmembrane region" description="Helical" evidence="7">
    <location>
        <begin position="51"/>
        <end position="74"/>
    </location>
</feature>
<dbReference type="Pfam" id="PF02518">
    <property type="entry name" value="HATPase_c"/>
    <property type="match status" value="1"/>
</dbReference>
<dbReference type="Proteomes" id="UP000617402">
    <property type="component" value="Unassembled WGS sequence"/>
</dbReference>
<dbReference type="InterPro" id="IPR036890">
    <property type="entry name" value="HATPase_C_sf"/>
</dbReference>
<feature type="transmembrane region" description="Helical" evidence="7">
    <location>
        <begin position="121"/>
        <end position="141"/>
    </location>
</feature>
<feature type="transmembrane region" description="Helical" evidence="7">
    <location>
        <begin position="148"/>
        <end position="168"/>
    </location>
</feature>
<feature type="transmembrane region" description="Helical" evidence="7">
    <location>
        <begin position="21"/>
        <end position="39"/>
    </location>
</feature>
<sequence>METFPVLSKVFPAFGNRRLSIAPLTVGAACLIFLLSRVFGLDDYLQLQPAVALPIHIVAEGMAILVAMFVFSTIWHTKDKATSWQIHTGLAFLTVGLLDTIHLLTYPGMPGPWTADPRLSAFFWTVTRFMLAVSMMSGLFIPSMERRPAATVYVGLLWIGVFVFTTIYVGRTVLDHLPVYMEENENSFWKMAVEGILILLYGLSGYFYWLRKDEASVNHQGDLIAAGLGLSALTELSFMLFNLPYDTINLSGHLLKIVSYAFFYNAIFISQVQSPFEELARRRAEQRVRTVALMNSSKDGLAFYSGKHGAWMCNTAFGELFGIDEEVINFDNTDLFYRSIKMKIKETEKLLALLQSELSSGSVSPLGPIRLSMQAETNRQVDMYANPVQTNDQRVGWLLIFRDVTKDEEVHRLRSEYFSVATHEIRTPLASIDGYIELAMEPDLEPSERKQFLLQAKANLERLHHLVSNILDLEKLQANPAHARRQCLNIETLLMPQIENYNLLAAKKGLEFHAQIDANLPGIYGDEVRLGQAVSNLLSNAIKYTPSGSCGIKVSAEGKMIAIEVWDTGIGLGPDEKAHLFERFYRAENEVTRRTIGTGLGLSIVKAIAEAHGGRIEATSQSGRGTKFTMHLPGCNCEKSE</sequence>
<evidence type="ECO:0000256" key="2">
    <source>
        <dbReference type="ARBA" id="ARBA00012438"/>
    </source>
</evidence>
<keyword evidence="7" id="KW-0812">Transmembrane</keyword>
<name>A0ABR7T089_HELCL</name>
<dbReference type="Gene3D" id="1.10.287.130">
    <property type="match status" value="1"/>
</dbReference>
<comment type="caution">
    <text evidence="9">The sequence shown here is derived from an EMBL/GenBank/DDBJ whole genome shotgun (WGS) entry which is preliminary data.</text>
</comment>
<evidence type="ECO:0000256" key="6">
    <source>
        <dbReference type="ARBA" id="ARBA00023012"/>
    </source>
</evidence>
<dbReference type="InterPro" id="IPR003594">
    <property type="entry name" value="HATPase_dom"/>
</dbReference>
<dbReference type="InterPro" id="IPR050736">
    <property type="entry name" value="Sensor_HK_Regulatory"/>
</dbReference>
<dbReference type="Pfam" id="PF00512">
    <property type="entry name" value="HisKA"/>
    <property type="match status" value="1"/>
</dbReference>
<dbReference type="Pfam" id="PF17159">
    <property type="entry name" value="MASE3"/>
    <property type="match status" value="1"/>
</dbReference>
<evidence type="ECO:0000259" key="8">
    <source>
        <dbReference type="PROSITE" id="PS50109"/>
    </source>
</evidence>
<feature type="transmembrane region" description="Helical" evidence="7">
    <location>
        <begin position="86"/>
        <end position="109"/>
    </location>
</feature>
<feature type="transmembrane region" description="Helical" evidence="7">
    <location>
        <begin position="188"/>
        <end position="209"/>
    </location>
</feature>
<evidence type="ECO:0000256" key="3">
    <source>
        <dbReference type="ARBA" id="ARBA00022553"/>
    </source>
</evidence>
<dbReference type="PANTHER" id="PTHR43711">
    <property type="entry name" value="TWO-COMPONENT HISTIDINE KINASE"/>
    <property type="match status" value="1"/>
</dbReference>
<keyword evidence="7" id="KW-0472">Membrane</keyword>
<dbReference type="EC" id="2.7.13.3" evidence="2"/>
<keyword evidence="3" id="KW-0597">Phosphoprotein</keyword>
<dbReference type="SUPFAM" id="SSF55874">
    <property type="entry name" value="ATPase domain of HSP90 chaperone/DNA topoisomerase II/histidine kinase"/>
    <property type="match status" value="1"/>
</dbReference>
<dbReference type="SMART" id="SM00388">
    <property type="entry name" value="HisKA"/>
    <property type="match status" value="1"/>
</dbReference>
<dbReference type="SUPFAM" id="SSF47384">
    <property type="entry name" value="Homodimeric domain of signal transducing histidine kinase"/>
    <property type="match status" value="1"/>
</dbReference>
<dbReference type="InterPro" id="IPR033425">
    <property type="entry name" value="MASE3"/>
</dbReference>
<dbReference type="InterPro" id="IPR035965">
    <property type="entry name" value="PAS-like_dom_sf"/>
</dbReference>